<dbReference type="Pfam" id="PF02719">
    <property type="entry name" value="Polysacc_synt_2"/>
    <property type="match status" value="1"/>
</dbReference>
<name>A0A926D247_9FIRM</name>
<evidence type="ECO:0000256" key="2">
    <source>
        <dbReference type="SAM" id="Phobius"/>
    </source>
</evidence>
<dbReference type="AlphaFoldDB" id="A0A926D247"/>
<proteinExistence type="inferred from homology"/>
<keyword evidence="2" id="KW-1133">Transmembrane helix</keyword>
<reference evidence="4" key="1">
    <citation type="submission" date="2020-08" db="EMBL/GenBank/DDBJ databases">
        <title>Genome public.</title>
        <authorList>
            <person name="Liu C."/>
            <person name="Sun Q."/>
        </authorList>
    </citation>
    <scope>NUCLEOTIDE SEQUENCE</scope>
    <source>
        <strain evidence="4">NSJ-44</strain>
    </source>
</reference>
<organism evidence="4 5">
    <name type="scientific">Luoshenia tenuis</name>
    <dbReference type="NCBI Taxonomy" id="2763654"/>
    <lineage>
        <taxon>Bacteria</taxon>
        <taxon>Bacillati</taxon>
        <taxon>Bacillota</taxon>
        <taxon>Clostridia</taxon>
        <taxon>Christensenellales</taxon>
        <taxon>Christensenellaceae</taxon>
        <taxon>Luoshenia</taxon>
    </lineage>
</organism>
<evidence type="ECO:0000313" key="5">
    <source>
        <dbReference type="Proteomes" id="UP000654279"/>
    </source>
</evidence>
<dbReference type="PANTHER" id="PTHR43318:SF1">
    <property type="entry name" value="POLYSACCHARIDE BIOSYNTHESIS PROTEIN EPSC-RELATED"/>
    <property type="match status" value="1"/>
</dbReference>
<dbReference type="SUPFAM" id="SSF51735">
    <property type="entry name" value="NAD(P)-binding Rossmann-fold domains"/>
    <property type="match status" value="2"/>
</dbReference>
<feature type="transmembrane region" description="Helical" evidence="2">
    <location>
        <begin position="119"/>
        <end position="138"/>
    </location>
</feature>
<dbReference type="InterPro" id="IPR003869">
    <property type="entry name" value="Polysac_CapD-like"/>
</dbReference>
<dbReference type="EMBL" id="JACRSO010000003">
    <property type="protein sequence ID" value="MBC8529559.1"/>
    <property type="molecule type" value="Genomic_DNA"/>
</dbReference>
<feature type="transmembrane region" description="Helical" evidence="2">
    <location>
        <begin position="90"/>
        <end position="113"/>
    </location>
</feature>
<evidence type="ECO:0000256" key="1">
    <source>
        <dbReference type="ARBA" id="ARBA00007430"/>
    </source>
</evidence>
<keyword evidence="5" id="KW-1185">Reference proteome</keyword>
<evidence type="ECO:0000313" key="4">
    <source>
        <dbReference type="EMBL" id="MBC8529559.1"/>
    </source>
</evidence>
<dbReference type="Gene3D" id="3.40.50.720">
    <property type="entry name" value="NAD(P)-binding Rossmann-like Domain"/>
    <property type="match status" value="2"/>
</dbReference>
<dbReference type="Pfam" id="PF13727">
    <property type="entry name" value="CoA_binding_3"/>
    <property type="match status" value="1"/>
</dbReference>
<sequence>MERLQVRDMKKTAPQRRAATKKLLLVLGDMLLVLAALGIALVLHFDGRIPPAQLELWLAYVLTNLFAYLAMLLSMRMYNIMWQLAGSKELLKMVCFMGAGGLLTLAMNVIFAAGLSNSVLILTCMCAVALIGCMRLILRVLYKLRRQGRSEAARGANADEESRQAHPVLIVGAGEAGRYCISMFHEGSLLKGMPVACVDDDPAKWGMRLQGVPVRGKLNEIPQIVARYHIREIIIAIPSLDKARMQQIVTLCSDTRCQVRILYLAQDLDARSQRATPRLRNIDIADFLARKEVDIDVEPISDYLKDQTILVTGGGGSIGSELCRQIMRFAPKLLLIFDIYENHAYELECELRQKYGEDCRTVVLVGSVRDRKRLDEVMARYRPQVVFHAAAHKHVPLMEISPAEAVKNNVAGTKNLIESADAHGVKRFVLLSSDKAVKPANVMGATKRICEMIVQTYALRTQMKCMVVRFGNVLGSRGSVIPLFEEQIASGGPVTITDPEITRYFMTIPEAAQLVLQAGGIAENGAIFVLDMGEPVKILDLAHMLIRYHGLEPEKDIPIKIIGLRPGEKMHEELMNPFEKAQMHRTEKETIMVAPPYEIEVLAFNRKLNDLIATAQTEPDAVSELIFELTGTKQSRMEVYRQTMAN</sequence>
<evidence type="ECO:0000259" key="3">
    <source>
        <dbReference type="Pfam" id="PF02719"/>
    </source>
</evidence>
<dbReference type="RefSeq" id="WP_249285383.1">
    <property type="nucleotide sequence ID" value="NZ_JACRSO010000003.1"/>
</dbReference>
<dbReference type="InterPro" id="IPR051203">
    <property type="entry name" value="Polysaccharide_Synthase-Rel"/>
</dbReference>
<dbReference type="CDD" id="cd05237">
    <property type="entry name" value="UDP_invert_4-6DH_SDR_e"/>
    <property type="match status" value="1"/>
</dbReference>
<comment type="caution">
    <text evidence="4">The sequence shown here is derived from an EMBL/GenBank/DDBJ whole genome shotgun (WGS) entry which is preliminary data.</text>
</comment>
<comment type="similarity">
    <text evidence="1">Belongs to the polysaccharide synthase family.</text>
</comment>
<feature type="transmembrane region" description="Helical" evidence="2">
    <location>
        <begin position="57"/>
        <end position="78"/>
    </location>
</feature>
<feature type="domain" description="Polysaccharide biosynthesis protein CapD-like" evidence="3">
    <location>
        <begin position="309"/>
        <end position="593"/>
    </location>
</feature>
<protein>
    <submittedName>
        <fullName evidence="4">Polysaccharide biosynthesis protein</fullName>
    </submittedName>
</protein>
<accession>A0A926D247</accession>
<dbReference type="Proteomes" id="UP000654279">
    <property type="component" value="Unassembled WGS sequence"/>
</dbReference>
<gene>
    <name evidence="4" type="ORF">H8699_08990</name>
</gene>
<feature type="transmembrane region" description="Helical" evidence="2">
    <location>
        <begin position="23"/>
        <end position="45"/>
    </location>
</feature>
<keyword evidence="2" id="KW-0812">Transmembrane</keyword>
<keyword evidence="2" id="KW-0472">Membrane</keyword>
<dbReference type="InterPro" id="IPR036291">
    <property type="entry name" value="NAD(P)-bd_dom_sf"/>
</dbReference>
<dbReference type="PANTHER" id="PTHR43318">
    <property type="entry name" value="UDP-N-ACETYLGLUCOSAMINE 4,6-DEHYDRATASE"/>
    <property type="match status" value="1"/>
</dbReference>